<organism evidence="9 10">
    <name type="scientific">Malassezia sympodialis (strain ATCC 42132)</name>
    <name type="common">Atopic eczema-associated yeast</name>
    <dbReference type="NCBI Taxonomy" id="1230383"/>
    <lineage>
        <taxon>Eukaryota</taxon>
        <taxon>Fungi</taxon>
        <taxon>Dikarya</taxon>
        <taxon>Basidiomycota</taxon>
        <taxon>Ustilaginomycotina</taxon>
        <taxon>Malasseziomycetes</taxon>
        <taxon>Malasseziales</taxon>
        <taxon>Malasseziaceae</taxon>
        <taxon>Malassezia</taxon>
    </lineage>
</organism>
<protein>
    <submittedName>
        <fullName evidence="9">Similar to S.cerevisiae protein PCP1 (Mitochondrial serine protease)</fullName>
    </submittedName>
</protein>
<keyword evidence="6 7" id="KW-0472">Membrane</keyword>
<evidence type="ECO:0000256" key="6">
    <source>
        <dbReference type="ARBA" id="ARBA00023136"/>
    </source>
</evidence>
<name>A0A1M8A065_MALS4</name>
<keyword evidence="4" id="KW-0378">Hydrolase</keyword>
<evidence type="ECO:0000313" key="10">
    <source>
        <dbReference type="Proteomes" id="UP000186303"/>
    </source>
</evidence>
<dbReference type="EMBL" id="LT671821">
    <property type="protein sequence ID" value="SHO75831.1"/>
    <property type="molecule type" value="Genomic_DNA"/>
</dbReference>
<dbReference type="AlphaFoldDB" id="A0A1M8A065"/>
<feature type="transmembrane region" description="Helical" evidence="7">
    <location>
        <begin position="157"/>
        <end position="178"/>
    </location>
</feature>
<dbReference type="InterPro" id="IPR035952">
    <property type="entry name" value="Rhomboid-like_sf"/>
</dbReference>
<dbReference type="GO" id="GO:0006465">
    <property type="term" value="P:signal peptide processing"/>
    <property type="evidence" value="ECO:0007669"/>
    <property type="project" value="TreeGrafter"/>
</dbReference>
<evidence type="ECO:0000259" key="8">
    <source>
        <dbReference type="Pfam" id="PF01694"/>
    </source>
</evidence>
<dbReference type="Gene3D" id="1.20.1540.10">
    <property type="entry name" value="Rhomboid-like"/>
    <property type="match status" value="1"/>
</dbReference>
<proteinExistence type="inferred from homology"/>
<keyword evidence="5 7" id="KW-1133">Transmembrane helix</keyword>
<dbReference type="GO" id="GO:0004252">
    <property type="term" value="F:serine-type endopeptidase activity"/>
    <property type="evidence" value="ECO:0007669"/>
    <property type="project" value="InterPro"/>
</dbReference>
<keyword evidence="9" id="KW-0645">Protease</keyword>
<evidence type="ECO:0000256" key="3">
    <source>
        <dbReference type="ARBA" id="ARBA00022692"/>
    </source>
</evidence>
<evidence type="ECO:0000313" key="9">
    <source>
        <dbReference type="EMBL" id="SHO75831.1"/>
    </source>
</evidence>
<dbReference type="OMA" id="WATHDEQ"/>
<evidence type="ECO:0000256" key="2">
    <source>
        <dbReference type="ARBA" id="ARBA00009045"/>
    </source>
</evidence>
<reference evidence="10" key="1">
    <citation type="journal article" date="2017" name="Nucleic Acids Res.">
        <title>Proteogenomics produces comprehensive and highly accurate protein-coding gene annotation in a complete genome assembly of Malassezia sympodialis.</title>
        <authorList>
            <person name="Zhu Y."/>
            <person name="Engstroem P.G."/>
            <person name="Tellgren-Roth C."/>
            <person name="Baudo C.D."/>
            <person name="Kennell J.C."/>
            <person name="Sun S."/>
            <person name="Billmyre R.B."/>
            <person name="Schroeder M.S."/>
            <person name="Andersson A."/>
            <person name="Holm T."/>
            <person name="Sigurgeirsson B."/>
            <person name="Wu G."/>
            <person name="Sankaranarayanan S.R."/>
            <person name="Siddharthan R."/>
            <person name="Sanyal K."/>
            <person name="Lundeberg J."/>
            <person name="Nystedt B."/>
            <person name="Boekhout T."/>
            <person name="Dawson T.L. Jr."/>
            <person name="Heitman J."/>
            <person name="Scheynius A."/>
            <person name="Lehtioe J."/>
        </authorList>
    </citation>
    <scope>NUCLEOTIDE SEQUENCE [LARGE SCALE GENOMIC DNA]</scope>
    <source>
        <strain evidence="10">ATCC 42132</strain>
    </source>
</reference>
<evidence type="ECO:0000256" key="1">
    <source>
        <dbReference type="ARBA" id="ARBA00004141"/>
    </source>
</evidence>
<dbReference type="VEuPathDB" id="FungiDB:MSYG_0164"/>
<dbReference type="Pfam" id="PF01694">
    <property type="entry name" value="Rhomboid"/>
    <property type="match status" value="1"/>
</dbReference>
<keyword evidence="3 7" id="KW-0812">Transmembrane</keyword>
<dbReference type="InterPro" id="IPR050925">
    <property type="entry name" value="Rhomboid_protease_S54"/>
</dbReference>
<evidence type="ECO:0000256" key="4">
    <source>
        <dbReference type="ARBA" id="ARBA00022801"/>
    </source>
</evidence>
<dbReference type="SUPFAM" id="SSF144091">
    <property type="entry name" value="Rhomboid-like"/>
    <property type="match status" value="1"/>
</dbReference>
<feature type="domain" description="Peptidase S54 rhomboid" evidence="8">
    <location>
        <begin position="142"/>
        <end position="307"/>
    </location>
</feature>
<keyword evidence="10" id="KW-1185">Reference proteome</keyword>
<dbReference type="OrthoDB" id="10260614at2759"/>
<evidence type="ECO:0000256" key="5">
    <source>
        <dbReference type="ARBA" id="ARBA00022989"/>
    </source>
</evidence>
<dbReference type="PANTHER" id="PTHR43731:SF14">
    <property type="entry name" value="PRESENILIN-ASSOCIATED RHOMBOID-LIKE PROTEIN, MITOCHONDRIAL"/>
    <property type="match status" value="1"/>
</dbReference>
<comment type="similarity">
    <text evidence="2">Belongs to the peptidase S54 family.</text>
</comment>
<feature type="transmembrane region" description="Helical" evidence="7">
    <location>
        <begin position="292"/>
        <end position="312"/>
    </location>
</feature>
<accession>A0A1M8A065</accession>
<dbReference type="PANTHER" id="PTHR43731">
    <property type="entry name" value="RHOMBOID PROTEASE"/>
    <property type="match status" value="1"/>
</dbReference>
<comment type="subcellular location">
    <subcellularLocation>
        <location evidence="1">Membrane</location>
        <topology evidence="1">Multi-pass membrane protein</topology>
    </subcellularLocation>
</comment>
<feature type="transmembrane region" description="Helical" evidence="7">
    <location>
        <begin position="233"/>
        <end position="253"/>
    </location>
</feature>
<dbReference type="Proteomes" id="UP000186303">
    <property type="component" value="Chromosome 1"/>
</dbReference>
<dbReference type="STRING" id="1230383.A0A1M8A065"/>
<dbReference type="InterPro" id="IPR022764">
    <property type="entry name" value="Peptidase_S54_rhomboid_dom"/>
</dbReference>
<evidence type="ECO:0000256" key="7">
    <source>
        <dbReference type="SAM" id="Phobius"/>
    </source>
</evidence>
<feature type="transmembrane region" description="Helical" evidence="7">
    <location>
        <begin position="259"/>
        <end position="280"/>
    </location>
</feature>
<dbReference type="GO" id="GO:0016020">
    <property type="term" value="C:membrane"/>
    <property type="evidence" value="ECO:0007669"/>
    <property type="project" value="UniProtKB-SubCell"/>
</dbReference>
<sequence>MVKAVAFVAGASLLAYASTSWWSVAYTDKVAERASPILSFSMLFGSRSSLNWATHDEQAERLHRGMDRLSGMLQFAPAPVRDFLLRTYVSASRAYLALPEYQQAVIPILAVEVGVLGAWLLAPGLGTTVWMLRYFTHRPASGRVLTLFTSVLSHRSLAHFALNNLALWSVGSGALLALPSSGMPEASSLPHFLAFFATAGMCASLASHLAIATRWRLARTRLDKMLLRRRASLGASGAIYAAFALSACVMPQVHVSLLFLPMLAVPIQWGFGGLVLLDLVGAVRGWQVFDHVAHLGGAAFGVGYYVVGASLWRQCTSFWHTYTY</sequence>
<gene>
    <name evidence="9" type="ORF">MSYG_0164</name>
</gene>
<feature type="transmembrane region" description="Helical" evidence="7">
    <location>
        <begin position="190"/>
        <end position="212"/>
    </location>
</feature>